<dbReference type="AlphaFoldDB" id="A0A4D6HQU7"/>
<gene>
    <name evidence="2" type="ORF">DV706_13830</name>
</gene>
<name>A0A4D6HQU7_9EURY</name>
<evidence type="ECO:0000256" key="1">
    <source>
        <dbReference type="SAM" id="MobiDB-lite"/>
    </source>
</evidence>
<dbReference type="GeneID" id="39852347"/>
<dbReference type="PROSITE" id="PS51257">
    <property type="entry name" value="PROKAR_LIPOPROTEIN"/>
    <property type="match status" value="1"/>
</dbReference>
<dbReference type="KEGG" id="nbg:DV706_13830"/>
<feature type="region of interest" description="Disordered" evidence="1">
    <location>
        <begin position="55"/>
        <end position="83"/>
    </location>
</feature>
<evidence type="ECO:0000313" key="3">
    <source>
        <dbReference type="Proteomes" id="UP000296822"/>
    </source>
</evidence>
<feature type="compositionally biased region" description="Polar residues" evidence="1">
    <location>
        <begin position="60"/>
        <end position="73"/>
    </location>
</feature>
<proteinExistence type="predicted"/>
<dbReference type="RefSeq" id="WP_049889722.1">
    <property type="nucleotide sequence ID" value="NZ_CP031305.1"/>
</dbReference>
<organism evidence="2 3">
    <name type="scientific">Natronorubrum bangense</name>
    <dbReference type="NCBI Taxonomy" id="61858"/>
    <lineage>
        <taxon>Archaea</taxon>
        <taxon>Methanobacteriati</taxon>
        <taxon>Methanobacteriota</taxon>
        <taxon>Stenosarchaea group</taxon>
        <taxon>Halobacteria</taxon>
        <taxon>Halobacteriales</taxon>
        <taxon>Natrialbaceae</taxon>
        <taxon>Natronorubrum</taxon>
    </lineage>
</organism>
<accession>A0A4D6HQU7</accession>
<feature type="region of interest" description="Disordered" evidence="1">
    <location>
        <begin position="123"/>
        <end position="163"/>
    </location>
</feature>
<dbReference type="Proteomes" id="UP000296822">
    <property type="component" value="Chromosome"/>
</dbReference>
<feature type="compositionally biased region" description="Acidic residues" evidence="1">
    <location>
        <begin position="123"/>
        <end position="142"/>
    </location>
</feature>
<reference evidence="2 3" key="1">
    <citation type="journal article" date="2019" name="Nat. Commun.">
        <title>A new type of DNA phosphorothioation-based antiviral system in archaea.</title>
        <authorList>
            <person name="Xiong L."/>
            <person name="Liu S."/>
            <person name="Chen S."/>
            <person name="Xiao Y."/>
            <person name="Zhu B."/>
            <person name="Gao Y."/>
            <person name="Zhang Y."/>
            <person name="Chen B."/>
            <person name="Luo J."/>
            <person name="Deng Z."/>
            <person name="Chen X."/>
            <person name="Wang L."/>
            <person name="Chen S."/>
        </authorList>
    </citation>
    <scope>NUCLEOTIDE SEQUENCE [LARGE SCALE GENOMIC DNA]</scope>
    <source>
        <strain evidence="2 3">JCM 10635</strain>
    </source>
</reference>
<dbReference type="EMBL" id="CP031305">
    <property type="protein sequence ID" value="QCC55452.1"/>
    <property type="molecule type" value="Genomic_DNA"/>
</dbReference>
<protein>
    <submittedName>
        <fullName evidence="2">Uncharacterized protein</fullName>
    </submittedName>
</protein>
<sequence length="163" mass="18100">MNRRRVLQFAGVAATAGLAGCLDGVQEHFGFQGVIPIEIKSEAERTHNLHLEARERETGRQSYEQSYSITPNETVGPPHLDRTEQSFRVSRIDDDEAVEVREVSVTENTQLVMVRFTDDELVIEVDRGDDEDNVTVDGEDGTPSEPVDPDGNQTADTDSDPDE</sequence>
<evidence type="ECO:0000313" key="2">
    <source>
        <dbReference type="EMBL" id="QCC55452.1"/>
    </source>
</evidence>